<accession>A0A3M7LGH0</accession>
<keyword evidence="2" id="KW-1185">Reference proteome</keyword>
<evidence type="ECO:0000313" key="1">
    <source>
        <dbReference type="EMBL" id="RMZ61279.1"/>
    </source>
</evidence>
<reference evidence="1 2" key="1">
    <citation type="submission" date="2018-08" db="EMBL/GenBank/DDBJ databases">
        <title>Chryseobacterium nematophagum: a novel matrix digesting pathogen of nematodes.</title>
        <authorList>
            <person name="Page A."/>
            <person name="Roberts M."/>
            <person name="Felix M.-A."/>
            <person name="Weir W."/>
        </authorList>
    </citation>
    <scope>NUCLEOTIDE SEQUENCE [LARGE SCALE GENOMIC DNA]</scope>
    <source>
        <strain evidence="1 2">JUb275</strain>
    </source>
</reference>
<dbReference type="AlphaFoldDB" id="A0A3M7LGH0"/>
<proteinExistence type="predicted"/>
<gene>
    <name evidence="1" type="ORF">D1632_00260</name>
</gene>
<dbReference type="EMBL" id="QWIV01000003">
    <property type="protein sequence ID" value="RMZ61279.1"/>
    <property type="molecule type" value="Genomic_DNA"/>
</dbReference>
<protein>
    <submittedName>
        <fullName evidence="1">Uncharacterized protein</fullName>
    </submittedName>
</protein>
<dbReference type="Proteomes" id="UP000267524">
    <property type="component" value="Unassembled WGS sequence"/>
</dbReference>
<evidence type="ECO:0000313" key="2">
    <source>
        <dbReference type="Proteomes" id="UP000267524"/>
    </source>
</evidence>
<sequence>MNNYAIVKMKNTEQVPELNDLLKLKYKISCEAFNSAGCLIVELNNIHDTTKPIILGIVEFSRTKYFNQYISIVKSENFEELIKIKEKLN</sequence>
<organism evidence="1 2">
    <name type="scientific">Chryseobacterium nematophagum</name>
    <dbReference type="NCBI Taxonomy" id="2305228"/>
    <lineage>
        <taxon>Bacteria</taxon>
        <taxon>Pseudomonadati</taxon>
        <taxon>Bacteroidota</taxon>
        <taxon>Flavobacteriia</taxon>
        <taxon>Flavobacteriales</taxon>
        <taxon>Weeksellaceae</taxon>
        <taxon>Chryseobacterium group</taxon>
        <taxon>Chryseobacterium</taxon>
    </lineage>
</organism>
<dbReference type="RefSeq" id="WP_122545273.1">
    <property type="nucleotide sequence ID" value="NZ_QWIV01000003.1"/>
</dbReference>
<comment type="caution">
    <text evidence="1">The sequence shown here is derived from an EMBL/GenBank/DDBJ whole genome shotgun (WGS) entry which is preliminary data.</text>
</comment>
<name>A0A3M7LGH0_9FLAO</name>